<evidence type="ECO:0000256" key="5">
    <source>
        <dbReference type="ARBA" id="ARBA00023136"/>
    </source>
</evidence>
<dbReference type="InterPro" id="IPR036942">
    <property type="entry name" value="Beta-barrel_TonB_sf"/>
</dbReference>
<dbReference type="Gene3D" id="2.60.40.1120">
    <property type="entry name" value="Carboxypeptidase-like, regulatory domain"/>
    <property type="match status" value="1"/>
</dbReference>
<sequence length="1108" mass="122700">MKKSIPILLHFMKLSLMQVILALVYTGITLAHGANAQELLNQRVSVRIENQSLRKVFKEIESITHIRFAFRPREIPFERKMTVIATNESLAEVLDKVVKPLKLRYEVVGRQIVISSAPSVGISESDDQTKVENRSPEPVDKNISGLVTSETGEGLPGVSVVVKNTTRGTTTDANGKFTITVPDEAPVLVFSFVGYAPQEIAVGSQSVLEIKLTEDKKSLEEVVVVGYGAQSKRIVTGAISRVNMSVTETLPNTNITQALRGRVAGVQILDTGRPGQEGTVLIRGPRSLSGSNNPLIVLDGIIFGGSLSDINPNDIKSLDILKDASASAIYGSRAANGVILITSKGGVSEKPTISFNAFAGVSDRNRDVQLFNLDRYVQSKLDWRKQSGLDADPAKILTYLTKTEAENYSKGISHDPWEEAFQKAGITSYDLSISGRSKATNYYLSASMVNEKGIVYNDNVKRTSFRANITNTVTSWLTVGLNSTYVRRDLSGINASISQAYNNSPLGTWYHPDGQPKKYIVDEDQVSSNSIYDAKMSDNKEVNDNLFSNFFAEVTVPFIDGLSYRVNYSPNFRWGQNYTFFKQDKYLTNNTTSASKINTKSFDWVLENILTYSRRIGTAHAIDATFLYGRNHQEMESTTARGSQLTLDALGYNDLNLASVREIASTARALEGISSMARLNYRFRDKYLLTLTARRDASSVFSVNHKYATFPSAALAWIASDEEFIRKLNFLDMLKVRLSYGAVGNQGIDPYQSLSLSAITQYVFGNGGPTSTGVYPSTIGNQNLKWETTYTTNFAIDFELFKRRVGGTLELYTSKTTDLLVNRSIPTMTGYNNILTNIGEINNRGVELSLNTSNINSAQFQWTTDLSFSNNRNRIISLYGTDLNGDGKEDDDIANNWFIGHPITSYFDYTFNGIYQQGDEIPSGSQPGFVRLKDLNNDGVINASDRSVVGSGGQPRFRIGITNNFSYGNWSFSFLVNSMLGWQSNFPLLNTAVSPNAPGRGINQLDAGYWTEENRSNTRPSLVYNNPLKHGWYVSRNFVRLQDISLSYTFPARLLKPLYVSNLRAYVAVKNAHVFTHWPGSDPESGGRNVGELFPMPRTFSAGINLGF</sequence>
<keyword evidence="5 7" id="KW-0472">Membrane</keyword>
<dbReference type="InterPro" id="IPR039426">
    <property type="entry name" value="TonB-dep_rcpt-like"/>
</dbReference>
<proteinExistence type="inferred from homology"/>
<dbReference type="InterPro" id="IPR023996">
    <property type="entry name" value="TonB-dep_OMP_SusC/RagA"/>
</dbReference>
<comment type="caution">
    <text evidence="10">The sequence shown here is derived from an EMBL/GenBank/DDBJ whole genome shotgun (WGS) entry which is preliminary data.</text>
</comment>
<dbReference type="InterPro" id="IPR023997">
    <property type="entry name" value="TonB-dep_OMP_SusC/RagA_CS"/>
</dbReference>
<dbReference type="Gene3D" id="2.40.170.20">
    <property type="entry name" value="TonB-dependent receptor, beta-barrel domain"/>
    <property type="match status" value="1"/>
</dbReference>
<feature type="compositionally biased region" description="Basic and acidic residues" evidence="8">
    <location>
        <begin position="127"/>
        <end position="140"/>
    </location>
</feature>
<dbReference type="SUPFAM" id="SSF56935">
    <property type="entry name" value="Porins"/>
    <property type="match status" value="1"/>
</dbReference>
<evidence type="ECO:0000256" key="8">
    <source>
        <dbReference type="SAM" id="MobiDB-lite"/>
    </source>
</evidence>
<keyword evidence="11" id="KW-1185">Reference proteome</keyword>
<keyword evidence="6 7" id="KW-0998">Cell outer membrane</keyword>
<dbReference type="InterPro" id="IPR012910">
    <property type="entry name" value="Plug_dom"/>
</dbReference>
<protein>
    <submittedName>
        <fullName evidence="10">TonB-dependent receptor</fullName>
    </submittedName>
</protein>
<evidence type="ECO:0000259" key="9">
    <source>
        <dbReference type="Pfam" id="PF07715"/>
    </source>
</evidence>
<evidence type="ECO:0000256" key="2">
    <source>
        <dbReference type="ARBA" id="ARBA00022448"/>
    </source>
</evidence>
<reference evidence="11" key="1">
    <citation type="journal article" date="2019" name="Int. J. Syst. Evol. Microbiol.">
        <title>The Global Catalogue of Microorganisms (GCM) 10K type strain sequencing project: providing services to taxonomists for standard genome sequencing and annotation.</title>
        <authorList>
            <consortium name="The Broad Institute Genomics Platform"/>
            <consortium name="The Broad Institute Genome Sequencing Center for Infectious Disease"/>
            <person name="Wu L."/>
            <person name="Ma J."/>
        </authorList>
    </citation>
    <scope>NUCLEOTIDE SEQUENCE [LARGE SCALE GENOMIC DNA]</scope>
    <source>
        <strain evidence="11">CCUG 55250</strain>
    </source>
</reference>
<evidence type="ECO:0000256" key="7">
    <source>
        <dbReference type="PROSITE-ProRule" id="PRU01360"/>
    </source>
</evidence>
<dbReference type="Proteomes" id="UP001596106">
    <property type="component" value="Unassembled WGS sequence"/>
</dbReference>
<dbReference type="RefSeq" id="WP_379850027.1">
    <property type="nucleotide sequence ID" value="NZ_JBHSMA010000013.1"/>
</dbReference>
<evidence type="ECO:0000313" key="11">
    <source>
        <dbReference type="Proteomes" id="UP001596106"/>
    </source>
</evidence>
<organism evidence="10 11">
    <name type="scientific">Larkinella bovis</name>
    <dbReference type="NCBI Taxonomy" id="683041"/>
    <lineage>
        <taxon>Bacteria</taxon>
        <taxon>Pseudomonadati</taxon>
        <taxon>Bacteroidota</taxon>
        <taxon>Cytophagia</taxon>
        <taxon>Cytophagales</taxon>
        <taxon>Spirosomataceae</taxon>
        <taxon>Larkinella</taxon>
    </lineage>
</organism>
<keyword evidence="2 7" id="KW-0813">Transport</keyword>
<comment type="similarity">
    <text evidence="7">Belongs to the TonB-dependent receptor family.</text>
</comment>
<dbReference type="Gene3D" id="2.170.130.10">
    <property type="entry name" value="TonB-dependent receptor, plug domain"/>
    <property type="match status" value="1"/>
</dbReference>
<dbReference type="InterPro" id="IPR037066">
    <property type="entry name" value="Plug_dom_sf"/>
</dbReference>
<keyword evidence="10" id="KW-0675">Receptor</keyword>
<dbReference type="PROSITE" id="PS52016">
    <property type="entry name" value="TONB_DEPENDENT_REC_3"/>
    <property type="match status" value="1"/>
</dbReference>
<gene>
    <name evidence="10" type="ORF">ACFPMF_24350</name>
</gene>
<dbReference type="Gene3D" id="3.55.50.30">
    <property type="match status" value="1"/>
</dbReference>
<feature type="domain" description="TonB-dependent receptor plug" evidence="9">
    <location>
        <begin position="233"/>
        <end position="338"/>
    </location>
</feature>
<accession>A0ABW0II88</accession>
<feature type="region of interest" description="Disordered" evidence="8">
    <location>
        <begin position="121"/>
        <end position="146"/>
    </location>
</feature>
<evidence type="ECO:0000256" key="3">
    <source>
        <dbReference type="ARBA" id="ARBA00022452"/>
    </source>
</evidence>
<evidence type="ECO:0000256" key="6">
    <source>
        <dbReference type="ARBA" id="ARBA00023237"/>
    </source>
</evidence>
<dbReference type="SUPFAM" id="SSF49464">
    <property type="entry name" value="Carboxypeptidase regulatory domain-like"/>
    <property type="match status" value="1"/>
</dbReference>
<dbReference type="Pfam" id="PF13715">
    <property type="entry name" value="CarbopepD_reg_2"/>
    <property type="match status" value="1"/>
</dbReference>
<keyword evidence="3 7" id="KW-1134">Transmembrane beta strand</keyword>
<dbReference type="NCBIfam" id="TIGR04056">
    <property type="entry name" value="OMP_RagA_SusC"/>
    <property type="match status" value="1"/>
</dbReference>
<evidence type="ECO:0000256" key="1">
    <source>
        <dbReference type="ARBA" id="ARBA00004571"/>
    </source>
</evidence>
<name>A0ABW0II88_9BACT</name>
<dbReference type="Pfam" id="PF07715">
    <property type="entry name" value="Plug"/>
    <property type="match status" value="1"/>
</dbReference>
<evidence type="ECO:0000256" key="4">
    <source>
        <dbReference type="ARBA" id="ARBA00022692"/>
    </source>
</evidence>
<dbReference type="NCBIfam" id="TIGR04057">
    <property type="entry name" value="SusC_RagA_signa"/>
    <property type="match status" value="1"/>
</dbReference>
<dbReference type="InterPro" id="IPR008969">
    <property type="entry name" value="CarboxyPept-like_regulatory"/>
</dbReference>
<evidence type="ECO:0000313" key="10">
    <source>
        <dbReference type="EMBL" id="MFC5412478.1"/>
    </source>
</evidence>
<keyword evidence="4 7" id="KW-0812">Transmembrane</keyword>
<comment type="subcellular location">
    <subcellularLocation>
        <location evidence="1 7">Cell outer membrane</location>
        <topology evidence="1 7">Multi-pass membrane protein</topology>
    </subcellularLocation>
</comment>
<dbReference type="EMBL" id="JBHSMA010000013">
    <property type="protein sequence ID" value="MFC5412478.1"/>
    <property type="molecule type" value="Genomic_DNA"/>
</dbReference>